<comment type="caution">
    <text evidence="7">The sequence shown here is derived from an EMBL/GenBank/DDBJ whole genome shotgun (WGS) entry which is preliminary data.</text>
</comment>
<dbReference type="Gene3D" id="1.20.1250.20">
    <property type="entry name" value="MFS general substrate transporter like domains"/>
    <property type="match status" value="1"/>
</dbReference>
<gene>
    <name evidence="7" type="ORF">R5R35_001936</name>
</gene>
<feature type="transmembrane region" description="Helical" evidence="5">
    <location>
        <begin position="353"/>
        <end position="374"/>
    </location>
</feature>
<feature type="transmembrane region" description="Helical" evidence="5">
    <location>
        <begin position="439"/>
        <end position="462"/>
    </location>
</feature>
<dbReference type="InterPro" id="IPR036259">
    <property type="entry name" value="MFS_trans_sf"/>
</dbReference>
<dbReference type="GO" id="GO:0016020">
    <property type="term" value="C:membrane"/>
    <property type="evidence" value="ECO:0007669"/>
    <property type="project" value="UniProtKB-SubCell"/>
</dbReference>
<feature type="transmembrane region" description="Helical" evidence="5">
    <location>
        <begin position="176"/>
        <end position="194"/>
    </location>
</feature>
<reference evidence="7 8" key="1">
    <citation type="submission" date="2024-03" db="EMBL/GenBank/DDBJ databases">
        <title>The genome assembly and annotation of the cricket Gryllus longicercus Weissman &amp; Gray.</title>
        <authorList>
            <person name="Szrajer S."/>
            <person name="Gray D."/>
            <person name="Ylla G."/>
        </authorList>
    </citation>
    <scope>NUCLEOTIDE SEQUENCE [LARGE SCALE GENOMIC DNA]</scope>
    <source>
        <strain evidence="7">DAG 2021-001</strain>
        <tissue evidence="7">Whole body minus gut</tissue>
    </source>
</reference>
<dbReference type="PROSITE" id="PS00216">
    <property type="entry name" value="SUGAR_TRANSPORT_1"/>
    <property type="match status" value="1"/>
</dbReference>
<dbReference type="Proteomes" id="UP001378592">
    <property type="component" value="Unassembled WGS sequence"/>
</dbReference>
<evidence type="ECO:0000256" key="4">
    <source>
        <dbReference type="ARBA" id="ARBA00023136"/>
    </source>
</evidence>
<evidence type="ECO:0000259" key="6">
    <source>
        <dbReference type="PROSITE" id="PS50850"/>
    </source>
</evidence>
<dbReference type="EMBL" id="JAZDUA010000022">
    <property type="protein sequence ID" value="KAK7872598.1"/>
    <property type="molecule type" value="Genomic_DNA"/>
</dbReference>
<dbReference type="PANTHER" id="PTHR24064">
    <property type="entry name" value="SOLUTE CARRIER FAMILY 22 MEMBER"/>
    <property type="match status" value="1"/>
</dbReference>
<accession>A0AAN9WMZ9</accession>
<evidence type="ECO:0000256" key="1">
    <source>
        <dbReference type="ARBA" id="ARBA00004141"/>
    </source>
</evidence>
<dbReference type="AlphaFoldDB" id="A0AAN9WMZ9"/>
<keyword evidence="3 5" id="KW-1133">Transmembrane helix</keyword>
<dbReference type="Pfam" id="PF00083">
    <property type="entry name" value="Sugar_tr"/>
    <property type="match status" value="1"/>
</dbReference>
<evidence type="ECO:0000256" key="2">
    <source>
        <dbReference type="ARBA" id="ARBA00022692"/>
    </source>
</evidence>
<dbReference type="GO" id="GO:0022857">
    <property type="term" value="F:transmembrane transporter activity"/>
    <property type="evidence" value="ECO:0007669"/>
    <property type="project" value="InterPro"/>
</dbReference>
<feature type="transmembrane region" description="Helical" evidence="5">
    <location>
        <begin position="474"/>
        <end position="490"/>
    </location>
</feature>
<keyword evidence="8" id="KW-1185">Reference proteome</keyword>
<evidence type="ECO:0000313" key="7">
    <source>
        <dbReference type="EMBL" id="KAK7872598.1"/>
    </source>
</evidence>
<proteinExistence type="predicted"/>
<feature type="transmembrane region" description="Helical" evidence="5">
    <location>
        <begin position="234"/>
        <end position="257"/>
    </location>
</feature>
<organism evidence="7 8">
    <name type="scientific">Gryllus longicercus</name>
    <dbReference type="NCBI Taxonomy" id="2509291"/>
    <lineage>
        <taxon>Eukaryota</taxon>
        <taxon>Metazoa</taxon>
        <taxon>Ecdysozoa</taxon>
        <taxon>Arthropoda</taxon>
        <taxon>Hexapoda</taxon>
        <taxon>Insecta</taxon>
        <taxon>Pterygota</taxon>
        <taxon>Neoptera</taxon>
        <taxon>Polyneoptera</taxon>
        <taxon>Orthoptera</taxon>
        <taxon>Ensifera</taxon>
        <taxon>Gryllidea</taxon>
        <taxon>Grylloidea</taxon>
        <taxon>Gryllidae</taxon>
        <taxon>Gryllinae</taxon>
        <taxon>Gryllus</taxon>
    </lineage>
</organism>
<comment type="subcellular location">
    <subcellularLocation>
        <location evidence="1">Membrane</location>
        <topology evidence="1">Multi-pass membrane protein</topology>
    </subcellularLocation>
</comment>
<evidence type="ECO:0000256" key="5">
    <source>
        <dbReference type="SAM" id="Phobius"/>
    </source>
</evidence>
<sequence>MPKDLDVILEDVGQFGKYQIITYFIISLPMVFAIVSSHSFVFTSGDMTYRCQVPECEGNITEASEENFIPSWLHRAVPFEEKAVGLMPSQCYRYTPTTNDSVINDNCPTQAFSNYTKERCENWVFKGEESSIAREWSLTCDENKWKLTLSGTLIYIGALLSKPLTGYISDRWGRKIALLGGLMMTCFSGILRSFSINYTMFQICNIIEGIVGGGIYTSGFVMGLEIMGTKKRTLGGSIMSIYNPTGELIMGCISWYFQKWRRILRVIYVPAILFASYYWLLPESVRWLMAKGRMDDAQKIVEKAAKVNGVELNENYFKSFQSLHSATDLTQKKKKKPQDKRNALVKIAQSKILLCRLLTCSFCWMSVAFVFAGMTLNSTSMAGNKYLNYILTGLIEMPSPILTYYGMNRFGRKITLCSSLLASGLCCFLFIGIPGDWIWLRIALYLFGKFNITISFDVLYIFAVELFPTELRQTCLAACSVLGGMGQILAPQLPLLSNYMESLPLILFGSMSVASGILALLLPETQGTKLPDTVEEAENISLKRRQIKQDALAQVESEGLKNSTH</sequence>
<feature type="domain" description="Major facilitator superfamily (MFS) profile" evidence="6">
    <location>
        <begin position="85"/>
        <end position="527"/>
    </location>
</feature>
<dbReference type="InterPro" id="IPR005828">
    <property type="entry name" value="MFS_sugar_transport-like"/>
</dbReference>
<protein>
    <recommendedName>
        <fullName evidence="6">Major facilitator superfamily (MFS) profile domain-containing protein</fullName>
    </recommendedName>
</protein>
<name>A0AAN9WMZ9_9ORTH</name>
<dbReference type="PROSITE" id="PS50850">
    <property type="entry name" value="MFS"/>
    <property type="match status" value="1"/>
</dbReference>
<evidence type="ECO:0000313" key="8">
    <source>
        <dbReference type="Proteomes" id="UP001378592"/>
    </source>
</evidence>
<feature type="transmembrane region" description="Helical" evidence="5">
    <location>
        <begin position="502"/>
        <end position="522"/>
    </location>
</feature>
<keyword evidence="2 5" id="KW-0812">Transmembrane</keyword>
<feature type="transmembrane region" description="Helical" evidence="5">
    <location>
        <begin position="200"/>
        <end position="222"/>
    </location>
</feature>
<dbReference type="InterPro" id="IPR020846">
    <property type="entry name" value="MFS_dom"/>
</dbReference>
<dbReference type="InterPro" id="IPR005829">
    <property type="entry name" value="Sugar_transporter_CS"/>
</dbReference>
<dbReference type="CDD" id="cd17317">
    <property type="entry name" value="MFS_SLC22"/>
    <property type="match status" value="1"/>
</dbReference>
<feature type="transmembrane region" description="Helical" evidence="5">
    <location>
        <begin position="263"/>
        <end position="281"/>
    </location>
</feature>
<evidence type="ECO:0000256" key="3">
    <source>
        <dbReference type="ARBA" id="ARBA00022989"/>
    </source>
</evidence>
<dbReference type="SUPFAM" id="SSF103473">
    <property type="entry name" value="MFS general substrate transporter"/>
    <property type="match status" value="1"/>
</dbReference>
<feature type="transmembrane region" description="Helical" evidence="5">
    <location>
        <begin position="414"/>
        <end position="433"/>
    </location>
</feature>
<feature type="transmembrane region" description="Helical" evidence="5">
    <location>
        <begin position="20"/>
        <end position="42"/>
    </location>
</feature>
<keyword evidence="4 5" id="KW-0472">Membrane</keyword>
<feature type="transmembrane region" description="Helical" evidence="5">
    <location>
        <begin position="386"/>
        <end position="407"/>
    </location>
</feature>